<gene>
    <name evidence="10" type="primary">miaA</name>
    <name evidence="15" type="ORF">JOF44_003703</name>
</gene>
<dbReference type="InterPro" id="IPR018022">
    <property type="entry name" value="IPT"/>
</dbReference>
<evidence type="ECO:0000256" key="8">
    <source>
        <dbReference type="ARBA" id="ARBA00022842"/>
    </source>
</evidence>
<feature type="binding site" evidence="10">
    <location>
        <begin position="23"/>
        <end position="30"/>
    </location>
    <ligand>
        <name>ATP</name>
        <dbReference type="ChEBI" id="CHEBI:30616"/>
    </ligand>
</feature>
<proteinExistence type="inferred from homology"/>
<comment type="subunit">
    <text evidence="10">Monomer.</text>
</comment>
<feature type="binding site" evidence="10">
    <location>
        <begin position="25"/>
        <end position="30"/>
    </location>
    <ligand>
        <name>substrate</name>
    </ligand>
</feature>
<dbReference type="Gene3D" id="3.40.50.300">
    <property type="entry name" value="P-loop containing nucleotide triphosphate hydrolases"/>
    <property type="match status" value="1"/>
</dbReference>
<name>A0ABS4YPS4_9MICO</name>
<evidence type="ECO:0000256" key="6">
    <source>
        <dbReference type="ARBA" id="ARBA00022741"/>
    </source>
</evidence>
<keyword evidence="4 10" id="KW-0808">Transferase</keyword>
<accession>A0ABS4YPS4</accession>
<dbReference type="SUPFAM" id="SSF52540">
    <property type="entry name" value="P-loop containing nucleoside triphosphate hydrolases"/>
    <property type="match status" value="1"/>
</dbReference>
<reference evidence="15 16" key="1">
    <citation type="submission" date="2021-03" db="EMBL/GenBank/DDBJ databases">
        <title>Sequencing the genomes of 1000 actinobacteria strains.</title>
        <authorList>
            <person name="Klenk H.-P."/>
        </authorList>
    </citation>
    <scope>NUCLEOTIDE SEQUENCE [LARGE SCALE GENOMIC DNA]</scope>
    <source>
        <strain evidence="15 16">DSM 14564</strain>
    </source>
</reference>
<comment type="similarity">
    <text evidence="3 10 13">Belongs to the IPP transferase family.</text>
</comment>
<dbReference type="Proteomes" id="UP000698222">
    <property type="component" value="Unassembled WGS sequence"/>
</dbReference>
<sequence>MDDPSDSRGGPLPGAAPLIAIVGATATGKSDLAIALARQLDGEVVGADALQLYRGMDIGTAKVPPTERDGIPHHLIDVLEVTEEASVSAYQRAAREAIAAIRARGRTPILVGGSGLYVRAVLDDIEFPPTDAATRARLEARAAHEGPRALHAQLAGSDPEAAAAIGPGDTRRIVRALEVGELTGRSFTAFLPRPQYVQQGTVQIGLRLERADLHSRIARRVDRMVDLGLLQEIRDLRVRGLDRGATARRAIGYEQGLAVLEGTMSCADAIESTIVGTRRLVRKQDTWFRRDHRVRWIDADADGDADGAPGAPGAPATAPRRTIDSALAQIEAGITAARSDSDAGRRLEP</sequence>
<feature type="site" description="Interaction with substrate tRNA" evidence="10">
    <location>
        <position position="135"/>
    </location>
</feature>
<evidence type="ECO:0000256" key="7">
    <source>
        <dbReference type="ARBA" id="ARBA00022840"/>
    </source>
</evidence>
<keyword evidence="7 10" id="KW-0067">ATP-binding</keyword>
<evidence type="ECO:0000256" key="3">
    <source>
        <dbReference type="ARBA" id="ARBA00005842"/>
    </source>
</evidence>
<dbReference type="Pfam" id="PF01715">
    <property type="entry name" value="IPPT"/>
    <property type="match status" value="1"/>
</dbReference>
<dbReference type="Gene3D" id="1.10.20.140">
    <property type="match status" value="1"/>
</dbReference>
<evidence type="ECO:0000256" key="9">
    <source>
        <dbReference type="ARBA" id="ARBA00049563"/>
    </source>
</evidence>
<feature type="region of interest" description="Disordered" evidence="14">
    <location>
        <begin position="300"/>
        <end position="325"/>
    </location>
</feature>
<comment type="cofactor">
    <cofactor evidence="1 10">
        <name>Mg(2+)</name>
        <dbReference type="ChEBI" id="CHEBI:18420"/>
    </cofactor>
</comment>
<organism evidence="15 16">
    <name type="scientific">Brachybacterium fresconis</name>
    <dbReference type="NCBI Taxonomy" id="173363"/>
    <lineage>
        <taxon>Bacteria</taxon>
        <taxon>Bacillati</taxon>
        <taxon>Actinomycetota</taxon>
        <taxon>Actinomycetes</taxon>
        <taxon>Micrococcales</taxon>
        <taxon>Dermabacteraceae</taxon>
        <taxon>Brachybacterium</taxon>
    </lineage>
</organism>
<dbReference type="PANTHER" id="PTHR11088:SF60">
    <property type="entry name" value="TRNA DIMETHYLALLYLTRANSFERASE"/>
    <property type="match status" value="1"/>
</dbReference>
<comment type="caution">
    <text evidence="15">The sequence shown here is derived from an EMBL/GenBank/DDBJ whole genome shotgun (WGS) entry which is preliminary data.</text>
</comment>
<evidence type="ECO:0000256" key="11">
    <source>
        <dbReference type="RuleBase" id="RU003783"/>
    </source>
</evidence>
<evidence type="ECO:0000256" key="12">
    <source>
        <dbReference type="RuleBase" id="RU003784"/>
    </source>
</evidence>
<dbReference type="GO" id="GO:0052381">
    <property type="term" value="F:tRNA dimethylallyltransferase activity"/>
    <property type="evidence" value="ECO:0007669"/>
    <property type="project" value="UniProtKB-EC"/>
</dbReference>
<dbReference type="InterPro" id="IPR039657">
    <property type="entry name" value="Dimethylallyltransferase"/>
</dbReference>
<feature type="site" description="Interaction with substrate tRNA" evidence="10">
    <location>
        <position position="114"/>
    </location>
</feature>
<dbReference type="HAMAP" id="MF_00185">
    <property type="entry name" value="IPP_trans"/>
    <property type="match status" value="1"/>
</dbReference>
<keyword evidence="6 10" id="KW-0547">Nucleotide-binding</keyword>
<evidence type="ECO:0000256" key="4">
    <source>
        <dbReference type="ARBA" id="ARBA00022679"/>
    </source>
</evidence>
<comment type="catalytic activity">
    <reaction evidence="9 10 11">
        <text>adenosine(37) in tRNA + dimethylallyl diphosphate = N(6)-dimethylallyladenosine(37) in tRNA + diphosphate</text>
        <dbReference type="Rhea" id="RHEA:26482"/>
        <dbReference type="Rhea" id="RHEA-COMP:10162"/>
        <dbReference type="Rhea" id="RHEA-COMP:10375"/>
        <dbReference type="ChEBI" id="CHEBI:33019"/>
        <dbReference type="ChEBI" id="CHEBI:57623"/>
        <dbReference type="ChEBI" id="CHEBI:74411"/>
        <dbReference type="ChEBI" id="CHEBI:74415"/>
        <dbReference type="EC" id="2.5.1.75"/>
    </reaction>
</comment>
<comment type="caution">
    <text evidence="10">Lacks conserved residue(s) required for the propagation of feature annotation.</text>
</comment>
<comment type="function">
    <text evidence="2 10 12">Catalyzes the transfer of a dimethylallyl group onto the adenine at position 37 in tRNAs that read codons beginning with uridine, leading to the formation of N6-(dimethylallyl)adenosine (i(6)A).</text>
</comment>
<keyword evidence="8 10" id="KW-0460">Magnesium</keyword>
<dbReference type="EMBL" id="JAGIOC010000001">
    <property type="protein sequence ID" value="MBP2410800.1"/>
    <property type="molecule type" value="Genomic_DNA"/>
</dbReference>
<dbReference type="RefSeq" id="WP_209894979.1">
    <property type="nucleotide sequence ID" value="NZ_BAAAJV010000008.1"/>
</dbReference>
<evidence type="ECO:0000313" key="15">
    <source>
        <dbReference type="EMBL" id="MBP2410800.1"/>
    </source>
</evidence>
<keyword evidence="16" id="KW-1185">Reference proteome</keyword>
<feature type="compositionally biased region" description="Low complexity" evidence="14">
    <location>
        <begin position="306"/>
        <end position="319"/>
    </location>
</feature>
<keyword evidence="5 10" id="KW-0819">tRNA processing</keyword>
<dbReference type="InterPro" id="IPR027417">
    <property type="entry name" value="P-loop_NTPase"/>
</dbReference>
<dbReference type="NCBIfam" id="TIGR00174">
    <property type="entry name" value="miaA"/>
    <property type="match status" value="1"/>
</dbReference>
<dbReference type="PANTHER" id="PTHR11088">
    <property type="entry name" value="TRNA DIMETHYLALLYLTRANSFERASE"/>
    <property type="match status" value="1"/>
</dbReference>
<evidence type="ECO:0000256" key="13">
    <source>
        <dbReference type="RuleBase" id="RU003785"/>
    </source>
</evidence>
<protein>
    <recommendedName>
        <fullName evidence="10">tRNA dimethylallyltransferase</fullName>
        <ecNumber evidence="10">2.5.1.75</ecNumber>
    </recommendedName>
    <alternativeName>
        <fullName evidence="10">Dimethylallyl diphosphate:tRNA dimethylallyltransferase</fullName>
        <shortName evidence="10">DMAPP:tRNA dimethylallyltransferase</shortName>
        <shortName evidence="10">DMATase</shortName>
    </alternativeName>
    <alternativeName>
        <fullName evidence="10">Isopentenyl-diphosphate:tRNA isopentenyltransferase</fullName>
        <shortName evidence="10">IPP transferase</shortName>
        <shortName evidence="10">IPPT</shortName>
        <shortName evidence="10">IPTase</shortName>
    </alternativeName>
</protein>
<dbReference type="EC" id="2.5.1.75" evidence="10"/>
<evidence type="ECO:0000256" key="2">
    <source>
        <dbReference type="ARBA" id="ARBA00003213"/>
    </source>
</evidence>
<evidence type="ECO:0000256" key="10">
    <source>
        <dbReference type="HAMAP-Rule" id="MF_00185"/>
    </source>
</evidence>
<evidence type="ECO:0000256" key="1">
    <source>
        <dbReference type="ARBA" id="ARBA00001946"/>
    </source>
</evidence>
<evidence type="ECO:0000313" key="16">
    <source>
        <dbReference type="Proteomes" id="UP000698222"/>
    </source>
</evidence>
<evidence type="ECO:0000256" key="14">
    <source>
        <dbReference type="SAM" id="MobiDB-lite"/>
    </source>
</evidence>
<evidence type="ECO:0000256" key="5">
    <source>
        <dbReference type="ARBA" id="ARBA00022694"/>
    </source>
</evidence>